<dbReference type="InterPro" id="IPR007627">
    <property type="entry name" value="RNA_pol_sigma70_r2"/>
</dbReference>
<sequence length="409" mass="44995">MTDVEDAYRAHWAYVLAATVRVTRDLDLAEECAQEAFAQALAGWPRDGPPSQPAAWLVTVAKRRALDTLRREQTLRAKLPLLVVPDAPDDPDVSDLPDDRLRLVFTCCHPALARDAQVALTLRLVCGVATPDVAKAFLVSEATMAARVTRAKKKIAAARIPFRVPRASELPERLDAVLSVVHLLYASGHTAASGPGLLRADLTGRAVHLARMLHRLMPDEPEAAGLLALVLLLDARKETRTGPDGRLLRLDEQDRTRWDRALIEEGRDLVLRALRYRGARPAGRYLLQAAIAALHAEAPSFAETDWRQIVELYDGLRAAWPSPVVDLNRAVALSMADGPETALREVERLEGDPRLAGYHYLPAVKADLLDRLGRAAAADEAFRAALALTANEAEREYLRGRLSRHRPDA</sequence>
<dbReference type="Proteomes" id="UP001501444">
    <property type="component" value="Unassembled WGS sequence"/>
</dbReference>
<keyword evidence="4" id="KW-0804">Transcription</keyword>
<comment type="caution">
    <text evidence="8">The sequence shown here is derived from an EMBL/GenBank/DDBJ whole genome shotgun (WGS) entry which is preliminary data.</text>
</comment>
<gene>
    <name evidence="8" type="ORF">GCM10010170_015170</name>
</gene>
<comment type="similarity">
    <text evidence="1">Belongs to the sigma-70 factor family. ECF subfamily.</text>
</comment>
<evidence type="ECO:0000313" key="9">
    <source>
        <dbReference type="Proteomes" id="UP001501444"/>
    </source>
</evidence>
<evidence type="ECO:0000259" key="6">
    <source>
        <dbReference type="Pfam" id="PF08281"/>
    </source>
</evidence>
<dbReference type="Pfam" id="PF04542">
    <property type="entry name" value="Sigma70_r2"/>
    <property type="match status" value="1"/>
</dbReference>
<dbReference type="EMBL" id="BAAARV010000015">
    <property type="protein sequence ID" value="GAA2335322.1"/>
    <property type="molecule type" value="Genomic_DNA"/>
</dbReference>
<feature type="domain" description="RNA polymerase sigma factor 70 region 4 type 2" evidence="6">
    <location>
        <begin position="105"/>
        <end position="155"/>
    </location>
</feature>
<protein>
    <submittedName>
        <fullName evidence="8">RNA polymerase sigma factor</fullName>
    </submittedName>
</protein>
<evidence type="ECO:0000256" key="1">
    <source>
        <dbReference type="ARBA" id="ARBA00010641"/>
    </source>
</evidence>
<feature type="domain" description="RNA polymerase sigma-70 region 2" evidence="5">
    <location>
        <begin position="8"/>
        <end position="73"/>
    </location>
</feature>
<feature type="domain" description="DUF6596" evidence="7">
    <location>
        <begin position="173"/>
        <end position="273"/>
    </location>
</feature>
<dbReference type="PANTHER" id="PTHR47756:SF2">
    <property type="entry name" value="BLL6612 PROTEIN"/>
    <property type="match status" value="1"/>
</dbReference>
<dbReference type="RefSeq" id="WP_344611528.1">
    <property type="nucleotide sequence ID" value="NZ_BAAARV010000015.1"/>
</dbReference>
<evidence type="ECO:0000256" key="3">
    <source>
        <dbReference type="ARBA" id="ARBA00023082"/>
    </source>
</evidence>
<dbReference type="PANTHER" id="PTHR47756">
    <property type="entry name" value="BLL6612 PROTEIN-RELATED"/>
    <property type="match status" value="1"/>
</dbReference>
<name>A0ABP5SNH3_9ACTN</name>
<keyword evidence="9" id="KW-1185">Reference proteome</keyword>
<dbReference type="InterPro" id="IPR013324">
    <property type="entry name" value="RNA_pol_sigma_r3/r4-like"/>
</dbReference>
<dbReference type="SUPFAM" id="SSF88659">
    <property type="entry name" value="Sigma3 and sigma4 domains of RNA polymerase sigma factors"/>
    <property type="match status" value="1"/>
</dbReference>
<keyword evidence="3" id="KW-0731">Sigma factor</keyword>
<dbReference type="Pfam" id="PF20239">
    <property type="entry name" value="DUF6596"/>
    <property type="match status" value="1"/>
</dbReference>
<dbReference type="InterPro" id="IPR013249">
    <property type="entry name" value="RNA_pol_sigma70_r4_t2"/>
</dbReference>
<keyword evidence="2" id="KW-0805">Transcription regulation</keyword>
<dbReference type="InterPro" id="IPR046531">
    <property type="entry name" value="DUF6596"/>
</dbReference>
<evidence type="ECO:0000256" key="2">
    <source>
        <dbReference type="ARBA" id="ARBA00023015"/>
    </source>
</evidence>
<reference evidence="9" key="1">
    <citation type="journal article" date="2019" name="Int. J. Syst. Evol. Microbiol.">
        <title>The Global Catalogue of Microorganisms (GCM) 10K type strain sequencing project: providing services to taxonomists for standard genome sequencing and annotation.</title>
        <authorList>
            <consortium name="The Broad Institute Genomics Platform"/>
            <consortium name="The Broad Institute Genome Sequencing Center for Infectious Disease"/>
            <person name="Wu L."/>
            <person name="Ma J."/>
        </authorList>
    </citation>
    <scope>NUCLEOTIDE SEQUENCE [LARGE SCALE GENOMIC DNA]</scope>
    <source>
        <strain evidence="9">JCM 3272</strain>
    </source>
</reference>
<dbReference type="Gene3D" id="1.10.1740.10">
    <property type="match status" value="1"/>
</dbReference>
<dbReference type="Pfam" id="PF08281">
    <property type="entry name" value="Sigma70_r4_2"/>
    <property type="match status" value="1"/>
</dbReference>
<evidence type="ECO:0000259" key="5">
    <source>
        <dbReference type="Pfam" id="PF04542"/>
    </source>
</evidence>
<dbReference type="SUPFAM" id="SSF88946">
    <property type="entry name" value="Sigma2 domain of RNA polymerase sigma factors"/>
    <property type="match status" value="1"/>
</dbReference>
<evidence type="ECO:0000313" key="8">
    <source>
        <dbReference type="EMBL" id="GAA2335322.1"/>
    </source>
</evidence>
<dbReference type="InterPro" id="IPR013325">
    <property type="entry name" value="RNA_pol_sigma_r2"/>
</dbReference>
<evidence type="ECO:0000256" key="4">
    <source>
        <dbReference type="ARBA" id="ARBA00023163"/>
    </source>
</evidence>
<evidence type="ECO:0000259" key="7">
    <source>
        <dbReference type="Pfam" id="PF20239"/>
    </source>
</evidence>
<accession>A0ABP5SNH3</accession>
<organism evidence="8 9">
    <name type="scientific">Dactylosporangium salmoneum</name>
    <dbReference type="NCBI Taxonomy" id="53361"/>
    <lineage>
        <taxon>Bacteria</taxon>
        <taxon>Bacillati</taxon>
        <taxon>Actinomycetota</taxon>
        <taxon>Actinomycetes</taxon>
        <taxon>Micromonosporales</taxon>
        <taxon>Micromonosporaceae</taxon>
        <taxon>Dactylosporangium</taxon>
    </lineage>
</organism>
<proteinExistence type="inferred from homology"/>